<name>A0A443S3E7_9ACAR</name>
<evidence type="ECO:0000313" key="1">
    <source>
        <dbReference type="EMBL" id="RWS22049.1"/>
    </source>
</evidence>
<dbReference type="EMBL" id="NCKV01009982">
    <property type="protein sequence ID" value="RWS22049.1"/>
    <property type="molecule type" value="Genomic_DNA"/>
</dbReference>
<protein>
    <submittedName>
        <fullName evidence="1">Uncharacterized protein</fullName>
    </submittedName>
</protein>
<dbReference type="VEuPathDB" id="VectorBase:LDEU009990"/>
<evidence type="ECO:0000313" key="2">
    <source>
        <dbReference type="Proteomes" id="UP000288716"/>
    </source>
</evidence>
<proteinExistence type="predicted"/>
<accession>A0A443S3E7</accession>
<comment type="caution">
    <text evidence="1">The sequence shown here is derived from an EMBL/GenBank/DDBJ whole genome shotgun (WGS) entry which is preliminary data.</text>
</comment>
<organism evidence="1 2">
    <name type="scientific">Leptotrombidium deliense</name>
    <dbReference type="NCBI Taxonomy" id="299467"/>
    <lineage>
        <taxon>Eukaryota</taxon>
        <taxon>Metazoa</taxon>
        <taxon>Ecdysozoa</taxon>
        <taxon>Arthropoda</taxon>
        <taxon>Chelicerata</taxon>
        <taxon>Arachnida</taxon>
        <taxon>Acari</taxon>
        <taxon>Acariformes</taxon>
        <taxon>Trombidiformes</taxon>
        <taxon>Prostigmata</taxon>
        <taxon>Anystina</taxon>
        <taxon>Parasitengona</taxon>
        <taxon>Trombiculoidea</taxon>
        <taxon>Trombiculidae</taxon>
        <taxon>Leptotrombidium</taxon>
    </lineage>
</organism>
<dbReference type="Proteomes" id="UP000288716">
    <property type="component" value="Unassembled WGS sequence"/>
</dbReference>
<sequence length="15" mass="1877">MDDELSRETLPNRWD</sequence>
<keyword evidence="2" id="KW-1185">Reference proteome</keyword>
<reference evidence="1 2" key="1">
    <citation type="journal article" date="2018" name="Gigascience">
        <title>Genomes of trombidid mites reveal novel predicted allergens and laterally-transferred genes associated with secondary metabolism.</title>
        <authorList>
            <person name="Dong X."/>
            <person name="Chaisiri K."/>
            <person name="Xia D."/>
            <person name="Armstrong S.D."/>
            <person name="Fang Y."/>
            <person name="Donnelly M.J."/>
            <person name="Kadowaki T."/>
            <person name="McGarry J.W."/>
            <person name="Darby A.C."/>
            <person name="Makepeace B.L."/>
        </authorList>
    </citation>
    <scope>NUCLEOTIDE SEQUENCE [LARGE SCALE GENOMIC DNA]</scope>
    <source>
        <strain evidence="1">UoL-UT</strain>
    </source>
</reference>
<gene>
    <name evidence="1" type="ORF">B4U80_03729</name>
</gene>